<proteinExistence type="predicted"/>
<feature type="region of interest" description="Disordered" evidence="1">
    <location>
        <begin position="32"/>
        <end position="112"/>
    </location>
</feature>
<evidence type="ECO:0008006" key="5">
    <source>
        <dbReference type="Google" id="ProtNLM"/>
    </source>
</evidence>
<dbReference type="Proteomes" id="UP000683360">
    <property type="component" value="Unassembled WGS sequence"/>
</dbReference>
<accession>A0A8S3UA17</accession>
<comment type="caution">
    <text evidence="3">The sequence shown here is derived from an EMBL/GenBank/DDBJ whole genome shotgun (WGS) entry which is preliminary data.</text>
</comment>
<protein>
    <recommendedName>
        <fullName evidence="5">Immunoglobulin subtype domain-containing protein</fullName>
    </recommendedName>
</protein>
<feature type="compositionally biased region" description="Polar residues" evidence="1">
    <location>
        <begin position="40"/>
        <end position="74"/>
    </location>
</feature>
<evidence type="ECO:0000256" key="2">
    <source>
        <dbReference type="SAM" id="SignalP"/>
    </source>
</evidence>
<evidence type="ECO:0000313" key="3">
    <source>
        <dbReference type="EMBL" id="CAG2239057.1"/>
    </source>
</evidence>
<dbReference type="AlphaFoldDB" id="A0A8S3UA17"/>
<organism evidence="3 4">
    <name type="scientific">Mytilus edulis</name>
    <name type="common">Blue mussel</name>
    <dbReference type="NCBI Taxonomy" id="6550"/>
    <lineage>
        <taxon>Eukaryota</taxon>
        <taxon>Metazoa</taxon>
        <taxon>Spiralia</taxon>
        <taxon>Lophotrochozoa</taxon>
        <taxon>Mollusca</taxon>
        <taxon>Bivalvia</taxon>
        <taxon>Autobranchia</taxon>
        <taxon>Pteriomorphia</taxon>
        <taxon>Mytilida</taxon>
        <taxon>Mytiloidea</taxon>
        <taxon>Mytilidae</taxon>
        <taxon>Mytilinae</taxon>
        <taxon>Mytilus</taxon>
    </lineage>
</organism>
<keyword evidence="4" id="KW-1185">Reference proteome</keyword>
<name>A0A8S3UA17_MYTED</name>
<feature type="compositionally biased region" description="Basic residues" evidence="1">
    <location>
        <begin position="76"/>
        <end position="87"/>
    </location>
</feature>
<feature type="chain" id="PRO_5035778501" description="Immunoglobulin subtype domain-containing protein" evidence="2">
    <location>
        <begin position="21"/>
        <end position="235"/>
    </location>
</feature>
<gene>
    <name evidence="3" type="ORF">MEDL_51458</name>
</gene>
<evidence type="ECO:0000313" key="4">
    <source>
        <dbReference type="Proteomes" id="UP000683360"/>
    </source>
</evidence>
<keyword evidence="2" id="KW-0732">Signal</keyword>
<feature type="signal peptide" evidence="2">
    <location>
        <begin position="1"/>
        <end position="20"/>
    </location>
</feature>
<dbReference type="OrthoDB" id="10543462at2759"/>
<dbReference type="EMBL" id="CAJPWZ010002501">
    <property type="protein sequence ID" value="CAG2239057.1"/>
    <property type="molecule type" value="Genomic_DNA"/>
</dbReference>
<evidence type="ECO:0000256" key="1">
    <source>
        <dbReference type="SAM" id="MobiDB-lite"/>
    </source>
</evidence>
<reference evidence="3" key="1">
    <citation type="submission" date="2021-03" db="EMBL/GenBank/DDBJ databases">
        <authorList>
            <person name="Bekaert M."/>
        </authorList>
    </citation>
    <scope>NUCLEOTIDE SEQUENCE</scope>
</reference>
<sequence length="235" mass="25988">MPPVSDIVVALVMIIVPSLSIVSTPGQCFNSTPKPYELDPTNTAITPSTTRSYPQNLTKNQQTPPSTCSSADKQTFTRRRSPRKSPRKSLSQEYRESPGPSTEALDSHDNSPETVPRYFTLSNNLELLISNHARLGNNIWVTCSADIIPQEHIAEFLVNGVTSDIILRQRDGCFSSITRTSCSPSTCNCSDDGKIYSLKINVNQEIESVNITCSMRFRINTEVFKTEAVNIKTIG</sequence>